<proteinExistence type="predicted"/>
<evidence type="ECO:0000313" key="2">
    <source>
        <dbReference type="Proteomes" id="UP001516472"/>
    </source>
</evidence>
<evidence type="ECO:0008006" key="3">
    <source>
        <dbReference type="Google" id="ProtNLM"/>
    </source>
</evidence>
<keyword evidence="2" id="KW-1185">Reference proteome</keyword>
<dbReference type="Pfam" id="PF11617">
    <property type="entry name" value="Cu-binding_MopE"/>
    <property type="match status" value="2"/>
</dbReference>
<dbReference type="PROSITE" id="PS51257">
    <property type="entry name" value="PROKAR_LIPOPROTEIN"/>
    <property type="match status" value="1"/>
</dbReference>
<dbReference type="InterPro" id="IPR021655">
    <property type="entry name" value="Put_metal-bd"/>
</dbReference>
<gene>
    <name evidence="1" type="ORF">G4177_22880</name>
</gene>
<dbReference type="EMBL" id="JAAIYO010000007">
    <property type="protein sequence ID" value="MBE4751022.1"/>
    <property type="molecule type" value="Genomic_DNA"/>
</dbReference>
<accession>A0ABR9PSW3</accession>
<dbReference type="RefSeq" id="WP_193428238.1">
    <property type="nucleotide sequence ID" value="NZ_CBCSIP010000105.1"/>
</dbReference>
<comment type="caution">
    <text evidence="1">The sequence shown here is derived from an EMBL/GenBank/DDBJ whole genome shotgun (WGS) entry which is preliminary data.</text>
</comment>
<dbReference type="Proteomes" id="UP001516472">
    <property type="component" value="Unassembled WGS sequence"/>
</dbReference>
<name>A0ABR9PSW3_9BACT</name>
<organism evidence="1 2">
    <name type="scientific">Corallococcus soli</name>
    <dbReference type="NCBI Taxonomy" id="2710757"/>
    <lineage>
        <taxon>Bacteria</taxon>
        <taxon>Pseudomonadati</taxon>
        <taxon>Myxococcota</taxon>
        <taxon>Myxococcia</taxon>
        <taxon>Myxococcales</taxon>
        <taxon>Cystobacterineae</taxon>
        <taxon>Myxococcaceae</taxon>
        <taxon>Corallococcus</taxon>
    </lineage>
</organism>
<protein>
    <recommendedName>
        <fullName evidence="3">Lipoprotein</fullName>
    </recommendedName>
</protein>
<evidence type="ECO:0000313" key="1">
    <source>
        <dbReference type="EMBL" id="MBE4751022.1"/>
    </source>
</evidence>
<sequence length="557" mass="58529">MRAWLAVAGVWLGVGCTVPSKEAVEVQRFCTDVGRGFQDGTLRLTENATCDRGVAVEVQAQGFSPGCVRVSLQDRDQRELATTSLKGTTQVTPNNPAHLRVLLSEQQGTAFDLVATAHYANCEGTSLAQARKQVEVPKGSVLGVQLVVSATDVDGDGYVDVGTSGTDCDDHNAQRHPGAQEVCNGVDDNCADGETEAFIPWFVDEDGDGWAGTPAGMGCTPPVPGASPQSLDCDENSPFIAQGIAEMCDRLDNNCDGRVDEGCSTSSWVMQPDAGTSDWTALAAYAPNNTWLATGTGVVSHVGDHSLAKGCSGFWRAAWSSRDGQVFLASASNGLASTIPGVTTCYETSPPSASNDLTGITGLESAKDGGVQGVYAVASNGKIFHWSMPFNVSGAVTQLDMVPASLRAVDGEGTTDTLLAVGVRSDGGPAAFRFNPDGGPWLQEDLDAPHSSGLLSVDVVDSRLAYAVADNGTVLARERGVWRMLPPLMGSEHLTDVVAYGRSGVYVSSLEGRIHLFNGSTWQTIYTGLQPLTNIDGPLPTEIWAVGHKGTVLRYKP</sequence>
<dbReference type="SUPFAM" id="SSF101898">
    <property type="entry name" value="NHL repeat"/>
    <property type="match status" value="1"/>
</dbReference>
<reference evidence="1 2" key="1">
    <citation type="submission" date="2020-02" db="EMBL/GenBank/DDBJ databases">
        <authorList>
            <person name="Babadi Z.K."/>
            <person name="Risdian C."/>
            <person name="Ebrahimipour G.H."/>
            <person name="Wink J."/>
        </authorList>
    </citation>
    <scope>NUCLEOTIDE SEQUENCE [LARGE SCALE GENOMIC DNA]</scope>
    <source>
        <strain evidence="1 2">ZKHCc1 1396</strain>
    </source>
</reference>